<dbReference type="EMBL" id="CP000875">
    <property type="protein sequence ID" value="ABX03554.1"/>
    <property type="molecule type" value="Genomic_DNA"/>
</dbReference>
<dbReference type="InParanoid" id="A9AYH2"/>
<evidence type="ECO:0000313" key="14">
    <source>
        <dbReference type="Proteomes" id="UP000000787"/>
    </source>
</evidence>
<protein>
    <recommendedName>
        <fullName evidence="3">histidine kinase</fullName>
        <ecNumber evidence="3">2.7.13.3</ecNumber>
    </recommendedName>
</protein>
<dbReference type="SUPFAM" id="SSF47384">
    <property type="entry name" value="Homodimeric domain of signal transducing histidine kinase"/>
    <property type="match status" value="1"/>
</dbReference>
<keyword evidence="7 13" id="KW-0418">Kinase</keyword>
<comment type="catalytic activity">
    <reaction evidence="1">
        <text>ATP + protein L-histidine = ADP + protein N-phospho-L-histidine.</text>
        <dbReference type="EC" id="2.7.13.3"/>
    </reaction>
</comment>
<evidence type="ECO:0000256" key="9">
    <source>
        <dbReference type="ARBA" id="ARBA00023012"/>
    </source>
</evidence>
<dbReference type="Proteomes" id="UP000000787">
    <property type="component" value="Chromosome"/>
</dbReference>
<dbReference type="KEGG" id="hau:Haur_0906"/>
<keyword evidence="8" id="KW-0067">ATP-binding</keyword>
<dbReference type="GO" id="GO:0030295">
    <property type="term" value="F:protein kinase activator activity"/>
    <property type="evidence" value="ECO:0007669"/>
    <property type="project" value="TreeGrafter"/>
</dbReference>
<dbReference type="InterPro" id="IPR003661">
    <property type="entry name" value="HisK_dim/P_dom"/>
</dbReference>
<dbReference type="Pfam" id="PF00672">
    <property type="entry name" value="HAMP"/>
    <property type="match status" value="1"/>
</dbReference>
<dbReference type="InterPro" id="IPR003660">
    <property type="entry name" value="HAMP_dom"/>
</dbReference>
<dbReference type="InterPro" id="IPR036097">
    <property type="entry name" value="HisK_dim/P_sf"/>
</dbReference>
<dbReference type="PROSITE" id="PS50109">
    <property type="entry name" value="HIS_KIN"/>
    <property type="match status" value="1"/>
</dbReference>
<dbReference type="FunFam" id="3.30.565.10:FF:000006">
    <property type="entry name" value="Sensor histidine kinase WalK"/>
    <property type="match status" value="1"/>
</dbReference>
<dbReference type="Pfam" id="PF02518">
    <property type="entry name" value="HATPase_c"/>
    <property type="match status" value="1"/>
</dbReference>
<evidence type="ECO:0000256" key="10">
    <source>
        <dbReference type="SAM" id="Phobius"/>
    </source>
</evidence>
<feature type="transmembrane region" description="Helical" evidence="10">
    <location>
        <begin position="122"/>
        <end position="142"/>
    </location>
</feature>
<dbReference type="GO" id="GO:0016020">
    <property type="term" value="C:membrane"/>
    <property type="evidence" value="ECO:0007669"/>
    <property type="project" value="UniProtKB-SubCell"/>
</dbReference>
<feature type="transmembrane region" description="Helical" evidence="10">
    <location>
        <begin position="20"/>
        <end position="39"/>
    </location>
</feature>
<evidence type="ECO:0000256" key="1">
    <source>
        <dbReference type="ARBA" id="ARBA00000085"/>
    </source>
</evidence>
<keyword evidence="4" id="KW-0597">Phosphoprotein</keyword>
<dbReference type="GO" id="GO:0000155">
    <property type="term" value="F:phosphorelay sensor kinase activity"/>
    <property type="evidence" value="ECO:0007669"/>
    <property type="project" value="InterPro"/>
</dbReference>
<comment type="subcellular location">
    <subcellularLocation>
        <location evidence="2">Membrane</location>
    </subcellularLocation>
</comment>
<reference evidence="13 14" key="1">
    <citation type="journal article" date="2011" name="Stand. Genomic Sci.">
        <title>Complete genome sequence of the filamentous gliding predatory bacterium Herpetosiphon aurantiacus type strain (114-95(T)).</title>
        <authorList>
            <person name="Kiss H."/>
            <person name="Nett M."/>
            <person name="Domin N."/>
            <person name="Martin K."/>
            <person name="Maresca J.A."/>
            <person name="Copeland A."/>
            <person name="Lapidus A."/>
            <person name="Lucas S."/>
            <person name="Berry K.W."/>
            <person name="Glavina Del Rio T."/>
            <person name="Dalin E."/>
            <person name="Tice H."/>
            <person name="Pitluck S."/>
            <person name="Richardson P."/>
            <person name="Bruce D."/>
            <person name="Goodwin L."/>
            <person name="Han C."/>
            <person name="Detter J.C."/>
            <person name="Schmutz J."/>
            <person name="Brettin T."/>
            <person name="Land M."/>
            <person name="Hauser L."/>
            <person name="Kyrpides N.C."/>
            <person name="Ivanova N."/>
            <person name="Goker M."/>
            <person name="Woyke T."/>
            <person name="Klenk H.P."/>
            <person name="Bryant D.A."/>
        </authorList>
    </citation>
    <scope>NUCLEOTIDE SEQUENCE [LARGE SCALE GENOMIC DNA]</scope>
    <source>
        <strain evidence="14">ATCC 23779 / DSM 785 / 114-95</strain>
    </source>
</reference>
<dbReference type="SMART" id="SM00387">
    <property type="entry name" value="HATPase_c"/>
    <property type="match status" value="1"/>
</dbReference>
<accession>A9AYH2</accession>
<keyword evidence="14" id="KW-1185">Reference proteome</keyword>
<dbReference type="InterPro" id="IPR050351">
    <property type="entry name" value="BphY/WalK/GraS-like"/>
</dbReference>
<feature type="domain" description="Histidine kinase" evidence="11">
    <location>
        <begin position="310"/>
        <end position="528"/>
    </location>
</feature>
<dbReference type="SUPFAM" id="SSF55874">
    <property type="entry name" value="ATPase domain of HSP90 chaperone/DNA topoisomerase II/histidine kinase"/>
    <property type="match status" value="1"/>
</dbReference>
<dbReference type="BioCyc" id="HAUR316274:GHYA-920-MONOMER"/>
<dbReference type="HOGENOM" id="CLU_000445_89_3_0"/>
<dbReference type="CDD" id="cd00082">
    <property type="entry name" value="HisKA"/>
    <property type="match status" value="1"/>
</dbReference>
<sequence length="528" mass="59114">MMKFWLRWYGQAELWRAFAIMLLFDGLCLAILLAIIYLLPVEVFVLMTGGFFVLGVGTVIFGLSLVLSEGGFWRQLLLDLGAFGLAMICLVGLGGLISWHELSRIMSPWNDGDFAQSFPDMLIFFALHGITFLGTRFLMRVWRWWNRLRKRSLLWTLTHDQLTIVFVLMLIFGMGMVLLSIQLRSEELSQSNDAVVFLIEHVVQYSLLGSIYGVLMVIGLFVFLPVAMLLSYMLVRRIMQRIAALANATTALREGDYSSRIVVNGTDEIAQLQANFNAMAEQLSTTVNALKTERDRVAALLDDRRALVASVSHELRTPVATLRGYLESSLQTEQALAPQVQRDLLVMERETLRLQQLIEDLFLLSASEVGRLTLKLEAHAVAPLINRIVQTVQPLAWRQSRVEVLADCAAELDQALIDPQRFEQILRNLLHNALRYTPPGGLVVVQALNQANSIDIYVRDTGSGIDPTELSAIWQRFYRANNRANEQYQGAGLGLALVKELTESMAGSVAVESQLGVGTSFCICFPKA</sequence>
<dbReference type="Gene3D" id="1.10.287.130">
    <property type="match status" value="1"/>
</dbReference>
<evidence type="ECO:0000256" key="5">
    <source>
        <dbReference type="ARBA" id="ARBA00022679"/>
    </source>
</evidence>
<dbReference type="GO" id="GO:0007234">
    <property type="term" value="P:osmosensory signaling via phosphorelay pathway"/>
    <property type="evidence" value="ECO:0007669"/>
    <property type="project" value="TreeGrafter"/>
</dbReference>
<dbReference type="GO" id="GO:0000156">
    <property type="term" value="F:phosphorelay response regulator activity"/>
    <property type="evidence" value="ECO:0007669"/>
    <property type="project" value="TreeGrafter"/>
</dbReference>
<dbReference type="Gene3D" id="3.30.565.10">
    <property type="entry name" value="Histidine kinase-like ATPase, C-terminal domain"/>
    <property type="match status" value="1"/>
</dbReference>
<dbReference type="InterPro" id="IPR004358">
    <property type="entry name" value="Sig_transdc_His_kin-like_C"/>
</dbReference>
<feature type="transmembrane region" description="Helical" evidence="10">
    <location>
        <begin position="211"/>
        <end position="235"/>
    </location>
</feature>
<keyword evidence="5" id="KW-0808">Transferase</keyword>
<dbReference type="STRING" id="316274.Haur_0906"/>
<dbReference type="AlphaFoldDB" id="A9AYH2"/>
<evidence type="ECO:0000256" key="3">
    <source>
        <dbReference type="ARBA" id="ARBA00012438"/>
    </source>
</evidence>
<keyword evidence="10" id="KW-1133">Transmembrane helix</keyword>
<keyword evidence="10" id="KW-0812">Transmembrane</keyword>
<evidence type="ECO:0000313" key="13">
    <source>
        <dbReference type="EMBL" id="ABX03554.1"/>
    </source>
</evidence>
<dbReference type="EC" id="2.7.13.3" evidence="3"/>
<feature type="transmembrane region" description="Helical" evidence="10">
    <location>
        <begin position="45"/>
        <end position="68"/>
    </location>
</feature>
<feature type="domain" description="HAMP" evidence="12">
    <location>
        <begin position="236"/>
        <end position="288"/>
    </location>
</feature>
<dbReference type="Pfam" id="PF00512">
    <property type="entry name" value="HisKA"/>
    <property type="match status" value="1"/>
</dbReference>
<dbReference type="PRINTS" id="PR00344">
    <property type="entry name" value="BCTRLSENSOR"/>
</dbReference>
<dbReference type="PROSITE" id="PS50885">
    <property type="entry name" value="HAMP"/>
    <property type="match status" value="1"/>
</dbReference>
<dbReference type="Gene3D" id="6.10.340.10">
    <property type="match status" value="1"/>
</dbReference>
<feature type="transmembrane region" description="Helical" evidence="10">
    <location>
        <begin position="162"/>
        <end position="183"/>
    </location>
</feature>
<evidence type="ECO:0000259" key="12">
    <source>
        <dbReference type="PROSITE" id="PS50885"/>
    </source>
</evidence>
<keyword evidence="6" id="KW-0547">Nucleotide-binding</keyword>
<name>A9AYH2_HERA2</name>
<evidence type="ECO:0000256" key="6">
    <source>
        <dbReference type="ARBA" id="ARBA00022741"/>
    </source>
</evidence>
<dbReference type="InterPro" id="IPR005467">
    <property type="entry name" value="His_kinase_dom"/>
</dbReference>
<evidence type="ECO:0000256" key="2">
    <source>
        <dbReference type="ARBA" id="ARBA00004370"/>
    </source>
</evidence>
<evidence type="ECO:0000256" key="7">
    <source>
        <dbReference type="ARBA" id="ARBA00022777"/>
    </source>
</evidence>
<dbReference type="PANTHER" id="PTHR42878">
    <property type="entry name" value="TWO-COMPONENT HISTIDINE KINASE"/>
    <property type="match status" value="1"/>
</dbReference>
<dbReference type="InterPro" id="IPR036890">
    <property type="entry name" value="HATPase_C_sf"/>
</dbReference>
<keyword evidence="9" id="KW-0902">Two-component regulatory system</keyword>
<dbReference type="CDD" id="cd06225">
    <property type="entry name" value="HAMP"/>
    <property type="match status" value="1"/>
</dbReference>
<proteinExistence type="predicted"/>
<dbReference type="SUPFAM" id="SSF158472">
    <property type="entry name" value="HAMP domain-like"/>
    <property type="match status" value="1"/>
</dbReference>
<evidence type="ECO:0000256" key="8">
    <source>
        <dbReference type="ARBA" id="ARBA00022840"/>
    </source>
</evidence>
<dbReference type="SMART" id="SM00304">
    <property type="entry name" value="HAMP"/>
    <property type="match status" value="1"/>
</dbReference>
<dbReference type="eggNOG" id="COG2205">
    <property type="taxonomic scope" value="Bacteria"/>
</dbReference>
<dbReference type="SMART" id="SM00388">
    <property type="entry name" value="HisKA"/>
    <property type="match status" value="1"/>
</dbReference>
<evidence type="ECO:0000256" key="4">
    <source>
        <dbReference type="ARBA" id="ARBA00022553"/>
    </source>
</evidence>
<keyword evidence="10" id="KW-0472">Membrane</keyword>
<evidence type="ECO:0000259" key="11">
    <source>
        <dbReference type="PROSITE" id="PS50109"/>
    </source>
</evidence>
<dbReference type="GO" id="GO:0005524">
    <property type="term" value="F:ATP binding"/>
    <property type="evidence" value="ECO:0007669"/>
    <property type="project" value="UniProtKB-KW"/>
</dbReference>
<gene>
    <name evidence="13" type="ordered locus">Haur_0906</name>
</gene>
<feature type="transmembrane region" description="Helical" evidence="10">
    <location>
        <begin position="80"/>
        <end position="102"/>
    </location>
</feature>
<organism evidence="13 14">
    <name type="scientific">Herpetosiphon aurantiacus (strain ATCC 23779 / DSM 785 / 114-95)</name>
    <dbReference type="NCBI Taxonomy" id="316274"/>
    <lineage>
        <taxon>Bacteria</taxon>
        <taxon>Bacillati</taxon>
        <taxon>Chloroflexota</taxon>
        <taxon>Chloroflexia</taxon>
        <taxon>Herpetosiphonales</taxon>
        <taxon>Herpetosiphonaceae</taxon>
        <taxon>Herpetosiphon</taxon>
    </lineage>
</organism>
<dbReference type="PANTHER" id="PTHR42878:SF7">
    <property type="entry name" value="SENSOR HISTIDINE KINASE GLRK"/>
    <property type="match status" value="1"/>
</dbReference>
<dbReference type="InterPro" id="IPR003594">
    <property type="entry name" value="HATPase_dom"/>
</dbReference>